<evidence type="ECO:0000256" key="1">
    <source>
        <dbReference type="SAM" id="SignalP"/>
    </source>
</evidence>
<comment type="caution">
    <text evidence="2">The sequence shown here is derived from an EMBL/GenBank/DDBJ whole genome shotgun (WGS) entry which is preliminary data.</text>
</comment>
<evidence type="ECO:0000313" key="3">
    <source>
        <dbReference type="Proteomes" id="UP001458880"/>
    </source>
</evidence>
<reference evidence="2 3" key="1">
    <citation type="journal article" date="2024" name="BMC Genomics">
        <title>De novo assembly and annotation of Popillia japonica's genome with initial clues to its potential as an invasive pest.</title>
        <authorList>
            <person name="Cucini C."/>
            <person name="Boschi S."/>
            <person name="Funari R."/>
            <person name="Cardaioli E."/>
            <person name="Iannotti N."/>
            <person name="Marturano G."/>
            <person name="Paoli F."/>
            <person name="Bruttini M."/>
            <person name="Carapelli A."/>
            <person name="Frati F."/>
            <person name="Nardi F."/>
        </authorList>
    </citation>
    <scope>NUCLEOTIDE SEQUENCE [LARGE SCALE GENOMIC DNA]</scope>
    <source>
        <strain evidence="2">DMR45628</strain>
    </source>
</reference>
<keyword evidence="3" id="KW-1185">Reference proteome</keyword>
<feature type="signal peptide" evidence="1">
    <location>
        <begin position="1"/>
        <end position="17"/>
    </location>
</feature>
<accession>A0AAW1MD95</accession>
<dbReference type="EMBL" id="JASPKY010000060">
    <property type="protein sequence ID" value="KAK9744213.1"/>
    <property type="molecule type" value="Genomic_DNA"/>
</dbReference>
<name>A0AAW1MD95_POPJA</name>
<feature type="chain" id="PRO_5043553475" evidence="1">
    <location>
        <begin position="18"/>
        <end position="102"/>
    </location>
</feature>
<dbReference type="AlphaFoldDB" id="A0AAW1MD95"/>
<gene>
    <name evidence="2" type="ORF">QE152_g7859</name>
</gene>
<evidence type="ECO:0000313" key="2">
    <source>
        <dbReference type="EMBL" id="KAK9744213.1"/>
    </source>
</evidence>
<organism evidence="2 3">
    <name type="scientific">Popillia japonica</name>
    <name type="common">Japanese beetle</name>
    <dbReference type="NCBI Taxonomy" id="7064"/>
    <lineage>
        <taxon>Eukaryota</taxon>
        <taxon>Metazoa</taxon>
        <taxon>Ecdysozoa</taxon>
        <taxon>Arthropoda</taxon>
        <taxon>Hexapoda</taxon>
        <taxon>Insecta</taxon>
        <taxon>Pterygota</taxon>
        <taxon>Neoptera</taxon>
        <taxon>Endopterygota</taxon>
        <taxon>Coleoptera</taxon>
        <taxon>Polyphaga</taxon>
        <taxon>Scarabaeiformia</taxon>
        <taxon>Scarabaeidae</taxon>
        <taxon>Rutelinae</taxon>
        <taxon>Popillia</taxon>
    </lineage>
</organism>
<dbReference type="Proteomes" id="UP001458880">
    <property type="component" value="Unassembled WGS sequence"/>
</dbReference>
<sequence>MLIRMIMCCLIIHLTTEDMVATKGGKLLSNFQPSVSSGAPYLRPTYIPNEPQPLAPYVPPTYMPNKPQPPAPYLPPPYTKYIPNKPQPLSQPIQTRLTMAAV</sequence>
<proteinExistence type="predicted"/>
<protein>
    <submittedName>
        <fullName evidence="2">Uncharacterized protein</fullName>
    </submittedName>
</protein>
<keyword evidence="1" id="KW-0732">Signal</keyword>